<evidence type="ECO:0000313" key="2">
    <source>
        <dbReference type="Proteomes" id="UP000324800"/>
    </source>
</evidence>
<dbReference type="AlphaFoldDB" id="A0A5J4QM50"/>
<name>A0A5J4QM50_9EUKA</name>
<organism evidence="1 2">
    <name type="scientific">Streblomastix strix</name>
    <dbReference type="NCBI Taxonomy" id="222440"/>
    <lineage>
        <taxon>Eukaryota</taxon>
        <taxon>Metamonada</taxon>
        <taxon>Preaxostyla</taxon>
        <taxon>Oxymonadida</taxon>
        <taxon>Streblomastigidae</taxon>
        <taxon>Streblomastix</taxon>
    </lineage>
</organism>
<dbReference type="Proteomes" id="UP000324800">
    <property type="component" value="Unassembled WGS sequence"/>
</dbReference>
<evidence type="ECO:0000313" key="1">
    <source>
        <dbReference type="EMBL" id="KAA6323007.1"/>
    </source>
</evidence>
<gene>
    <name evidence="1" type="ORF">EZS28_054363</name>
</gene>
<sequence length="63" mass="7493">MFTSYGGLDLNSIQDRKTRQVRKIRDTKSCRTVGQMDRLIFHPQFDIKHIGMNIIAQNQHNRY</sequence>
<comment type="caution">
    <text evidence="1">The sequence shown here is derived from an EMBL/GenBank/DDBJ whole genome shotgun (WGS) entry which is preliminary data.</text>
</comment>
<protein>
    <submittedName>
        <fullName evidence="1">Uncharacterized protein</fullName>
    </submittedName>
</protein>
<feature type="non-terminal residue" evidence="1">
    <location>
        <position position="63"/>
    </location>
</feature>
<dbReference type="EMBL" id="SNRW01044762">
    <property type="protein sequence ID" value="KAA6323007.1"/>
    <property type="molecule type" value="Genomic_DNA"/>
</dbReference>
<accession>A0A5J4QM50</accession>
<reference evidence="1 2" key="1">
    <citation type="submission" date="2019-03" db="EMBL/GenBank/DDBJ databases">
        <title>Single cell metagenomics reveals metabolic interactions within the superorganism composed of flagellate Streblomastix strix and complex community of Bacteroidetes bacteria on its surface.</title>
        <authorList>
            <person name="Treitli S.C."/>
            <person name="Kolisko M."/>
            <person name="Husnik F."/>
            <person name="Keeling P."/>
            <person name="Hampl V."/>
        </authorList>
    </citation>
    <scope>NUCLEOTIDE SEQUENCE [LARGE SCALE GENOMIC DNA]</scope>
    <source>
        <strain evidence="1">ST1C</strain>
    </source>
</reference>
<proteinExistence type="predicted"/>